<keyword evidence="3" id="KW-1185">Reference proteome</keyword>
<gene>
    <name evidence="2" type="ORF">HMPREF0604_01186</name>
</gene>
<organism evidence="2 3">
    <name type="scientific">Neisseria mucosa C102</name>
    <dbReference type="NCBI Taxonomy" id="435832"/>
    <lineage>
        <taxon>Bacteria</taxon>
        <taxon>Pseudomonadati</taxon>
        <taxon>Pseudomonadota</taxon>
        <taxon>Betaproteobacteria</taxon>
        <taxon>Neisseriales</taxon>
        <taxon>Neisseriaceae</taxon>
        <taxon>Neisseria</taxon>
    </lineage>
</organism>
<evidence type="ECO:0000256" key="1">
    <source>
        <dbReference type="SAM" id="MobiDB-lite"/>
    </source>
</evidence>
<comment type="caution">
    <text evidence="2">The sequence shown here is derived from an EMBL/GenBank/DDBJ whole genome shotgun (WGS) entry which is preliminary data.</text>
</comment>
<accession>A0ABN0CAM9</accession>
<evidence type="ECO:0000313" key="2">
    <source>
        <dbReference type="EMBL" id="EFV80371.1"/>
    </source>
</evidence>
<evidence type="ECO:0000313" key="3">
    <source>
        <dbReference type="Proteomes" id="UP000003612"/>
    </source>
</evidence>
<dbReference type="Proteomes" id="UP000003612">
    <property type="component" value="Unassembled WGS sequence"/>
</dbReference>
<name>A0ABN0CAM9_NEIMU</name>
<dbReference type="EMBL" id="ACRG01000009">
    <property type="protein sequence ID" value="EFV80371.1"/>
    <property type="molecule type" value="Genomic_DNA"/>
</dbReference>
<proteinExistence type="predicted"/>
<feature type="region of interest" description="Disordered" evidence="1">
    <location>
        <begin position="1"/>
        <end position="22"/>
    </location>
</feature>
<feature type="compositionally biased region" description="Polar residues" evidence="1">
    <location>
        <begin position="1"/>
        <end position="13"/>
    </location>
</feature>
<protein>
    <submittedName>
        <fullName evidence="2">Uncharacterized protein</fullName>
    </submittedName>
</protein>
<reference evidence="2 3" key="1">
    <citation type="submission" date="2010-12" db="EMBL/GenBank/DDBJ databases">
        <title>The Genome Sequence of Neisseria mucosa strain C102.</title>
        <authorList>
            <consortium name="The Broad Institute Genome Sequencing Platform"/>
            <person name="Earl A."/>
            <person name="Ward D."/>
            <person name="Feldgarden M."/>
            <person name="Gevers D."/>
            <person name="Sibley C.D."/>
            <person name="Field T.R."/>
            <person name="Grinwis M."/>
            <person name="Eshaghurshan C.S."/>
            <person name="Surette M."/>
            <person name="Young S.K."/>
            <person name="Zeng Q."/>
            <person name="Gargeya S."/>
            <person name="Fitzgerald M."/>
            <person name="Haas B."/>
            <person name="Abouelleil A."/>
            <person name="Alvarado L."/>
            <person name="Arachchi H.M."/>
            <person name="Berlin A."/>
            <person name="Brown A."/>
            <person name="Chapman S.B."/>
            <person name="Chen Z."/>
            <person name="Dunbar C."/>
            <person name="Freedman E."/>
            <person name="Gearin G."/>
            <person name="Gellesch M."/>
            <person name="Goldberg J."/>
            <person name="Griggs A."/>
            <person name="Gujja S."/>
            <person name="Heilman E."/>
            <person name="Heiman D."/>
            <person name="Howarth C."/>
            <person name="Larson L."/>
            <person name="Lui A."/>
            <person name="MacDonald P.J.P."/>
            <person name="Mehta T."/>
            <person name="Montmayeur A."/>
            <person name="Murphy C."/>
            <person name="Neiman D."/>
            <person name="Pearson M."/>
            <person name="Priest M."/>
            <person name="Roberts A."/>
            <person name="Saif S."/>
            <person name="Shea T."/>
            <person name="Shenoy N."/>
            <person name="Sisk P."/>
            <person name="Stolte C."/>
            <person name="Sykes S."/>
            <person name="White J."/>
            <person name="Yandava C."/>
            <person name="Nusbaum C."/>
            <person name="Birren B."/>
        </authorList>
    </citation>
    <scope>NUCLEOTIDE SEQUENCE [LARGE SCALE GENOMIC DNA]</scope>
    <source>
        <strain evidence="2 3">C102</strain>
    </source>
</reference>
<sequence length="59" mass="6832">MTTGSAKTNQSRKNNTKSREKGRLKFIFQTAFILFCRIKIRSHASKGKGQRRKFENKGN</sequence>